<dbReference type="InterPro" id="IPR057561">
    <property type="entry name" value="NADase_transloc"/>
</dbReference>
<evidence type="ECO:0000256" key="1">
    <source>
        <dbReference type="SAM" id="Phobius"/>
    </source>
</evidence>
<feature type="transmembrane region" description="Helical" evidence="1">
    <location>
        <begin position="47"/>
        <end position="65"/>
    </location>
</feature>
<keyword evidence="1" id="KW-1133">Transmembrane helix</keyword>
<evidence type="ECO:0000313" key="4">
    <source>
        <dbReference type="Proteomes" id="UP000286595"/>
    </source>
</evidence>
<feature type="domain" description="NAD glycohydrolase translocation F5/8 type C" evidence="2">
    <location>
        <begin position="324"/>
        <end position="471"/>
    </location>
</feature>
<organism evidence="3 4">
    <name type="scientific">Coprococcus comes</name>
    <dbReference type="NCBI Taxonomy" id="410072"/>
    <lineage>
        <taxon>Bacteria</taxon>
        <taxon>Bacillati</taxon>
        <taxon>Bacillota</taxon>
        <taxon>Clostridia</taxon>
        <taxon>Lachnospirales</taxon>
        <taxon>Lachnospiraceae</taxon>
        <taxon>Coprococcus</taxon>
    </lineage>
</organism>
<dbReference type="NCBIfam" id="NF047619">
    <property type="entry name" value="NADase_discoid"/>
    <property type="match status" value="1"/>
</dbReference>
<gene>
    <name evidence="3" type="ORF">DW252_01840</name>
</gene>
<proteinExistence type="predicted"/>
<evidence type="ECO:0000313" key="3">
    <source>
        <dbReference type="EMBL" id="RHG62305.1"/>
    </source>
</evidence>
<dbReference type="InterPro" id="IPR008979">
    <property type="entry name" value="Galactose-bd-like_sf"/>
</dbReference>
<keyword evidence="1" id="KW-0472">Membrane</keyword>
<protein>
    <recommendedName>
        <fullName evidence="2">NAD glycohydrolase translocation F5/8 type C domain-containing protein</fullName>
    </recommendedName>
</protein>
<feature type="transmembrane region" description="Helical" evidence="1">
    <location>
        <begin position="240"/>
        <end position="261"/>
    </location>
</feature>
<evidence type="ECO:0000259" key="2">
    <source>
        <dbReference type="Pfam" id="PF25302"/>
    </source>
</evidence>
<feature type="transmembrane region" description="Helical" evidence="1">
    <location>
        <begin position="85"/>
        <end position="106"/>
    </location>
</feature>
<dbReference type="Proteomes" id="UP000286595">
    <property type="component" value="Unassembled WGS sequence"/>
</dbReference>
<feature type="transmembrane region" description="Helical" evidence="1">
    <location>
        <begin position="273"/>
        <end position="293"/>
    </location>
</feature>
<name>A0A3R6IPB2_9FIRM</name>
<feature type="transmembrane region" description="Helical" evidence="1">
    <location>
        <begin position="178"/>
        <end position="195"/>
    </location>
</feature>
<sequence>MNFEIIWRKIQEFAMWFFHFAMNEGENKFMLVDQNLLRVDKINTQTMTMYFGTFLIVALITIFATDSFHPFNLGQGILMWFKKVSILKVTIFAAAVFSLHTFYKMLILLIENLIGMKASVLALGCLGSYMNPFSVFVLSITASTVVLAHGSVQAFFLGLSVFLTPALLTFNTFTLEHVVIYAGGIAFGVATAALYRRFSMYVTYVVMSVVYLVSKYFMLMYSGKVLLLSANTMKKRGMQYLACMELDVFLIFILALILLGYKVMISEEKDRKIIKDIAGVALIAVVVIGSVVCGKVTEVKAGTPKESPVLFTFGKEKTNKEYSYERAGIASGEASSSMISSDGYTYDITLSMDGDMTTCWQDGVEGTGEGETLTYHLDGEAKIGKIRIANGNRKSNDSYFGNCRLDTAEIHFYLNGNEVSTKTMEFNDDFSQEYTELIFDPVQCDTISIVASSVYQGWAYNDLGVSEVEFYKAVEK</sequence>
<accession>A0A3R6IPB2</accession>
<dbReference type="EMBL" id="QRIM01000002">
    <property type="protein sequence ID" value="RHG62305.1"/>
    <property type="molecule type" value="Genomic_DNA"/>
</dbReference>
<keyword evidence="1" id="KW-0812">Transmembrane</keyword>
<dbReference type="AlphaFoldDB" id="A0A3R6IPB2"/>
<feature type="transmembrane region" description="Helical" evidence="1">
    <location>
        <begin position="201"/>
        <end position="219"/>
    </location>
</feature>
<dbReference type="Gene3D" id="2.60.120.260">
    <property type="entry name" value="Galactose-binding domain-like"/>
    <property type="match status" value="1"/>
</dbReference>
<reference evidence="3 4" key="1">
    <citation type="submission" date="2018-08" db="EMBL/GenBank/DDBJ databases">
        <title>A genome reference for cultivated species of the human gut microbiota.</title>
        <authorList>
            <person name="Zou Y."/>
            <person name="Xue W."/>
            <person name="Luo G."/>
        </authorList>
    </citation>
    <scope>NUCLEOTIDE SEQUENCE [LARGE SCALE GENOMIC DNA]</scope>
    <source>
        <strain evidence="3 4">AM22-12LB</strain>
    </source>
</reference>
<dbReference type="Pfam" id="PF25302">
    <property type="entry name" value="NADase_transloc"/>
    <property type="match status" value="1"/>
</dbReference>
<dbReference type="SUPFAM" id="SSF49785">
    <property type="entry name" value="Galactose-binding domain-like"/>
    <property type="match status" value="1"/>
</dbReference>
<comment type="caution">
    <text evidence="3">The sequence shown here is derived from an EMBL/GenBank/DDBJ whole genome shotgun (WGS) entry which is preliminary data.</text>
</comment>
<dbReference type="RefSeq" id="WP_118217351.1">
    <property type="nucleotide sequence ID" value="NZ_QRIM01000002.1"/>
</dbReference>